<sequence length="148" mass="15676">MADGLNTTPLAEISDEGSVVPSNNNNATSDPNSSPPPPALENSGGGGGNFDIDEAAQPAEPNINIRALIGSMVAQATSAASASINMGPFGDTVREVIVNYVVQPSMSSLGSEIIDHLFVQRQNFNRRVEIMLFFCMLLLPLQRFLSTP</sequence>
<dbReference type="EMBL" id="CM045759">
    <property type="protein sequence ID" value="KAI8017328.1"/>
    <property type="molecule type" value="Genomic_DNA"/>
</dbReference>
<comment type="caution">
    <text evidence="1">The sequence shown here is derived from an EMBL/GenBank/DDBJ whole genome shotgun (WGS) entry which is preliminary data.</text>
</comment>
<organism evidence="1 2">
    <name type="scientific">Camellia lanceoleosa</name>
    <dbReference type="NCBI Taxonomy" id="1840588"/>
    <lineage>
        <taxon>Eukaryota</taxon>
        <taxon>Viridiplantae</taxon>
        <taxon>Streptophyta</taxon>
        <taxon>Embryophyta</taxon>
        <taxon>Tracheophyta</taxon>
        <taxon>Spermatophyta</taxon>
        <taxon>Magnoliopsida</taxon>
        <taxon>eudicotyledons</taxon>
        <taxon>Gunneridae</taxon>
        <taxon>Pentapetalae</taxon>
        <taxon>asterids</taxon>
        <taxon>Ericales</taxon>
        <taxon>Theaceae</taxon>
        <taxon>Camellia</taxon>
    </lineage>
</organism>
<keyword evidence="2" id="KW-1185">Reference proteome</keyword>
<evidence type="ECO:0000313" key="1">
    <source>
        <dbReference type="EMBL" id="KAI8017328.1"/>
    </source>
</evidence>
<name>A0ACC0HV30_9ERIC</name>
<dbReference type="Proteomes" id="UP001060215">
    <property type="component" value="Chromosome 2"/>
</dbReference>
<accession>A0ACC0HV30</accession>
<proteinExistence type="predicted"/>
<protein>
    <submittedName>
        <fullName evidence="1">Uncharacterized protein</fullName>
    </submittedName>
</protein>
<gene>
    <name evidence="1" type="ORF">LOK49_LG04G02508</name>
</gene>
<reference evidence="1 2" key="1">
    <citation type="journal article" date="2022" name="Plant J.">
        <title>Chromosome-level genome of Camellia lanceoleosa provides a valuable resource for understanding genome evolution and self-incompatibility.</title>
        <authorList>
            <person name="Gong W."/>
            <person name="Xiao S."/>
            <person name="Wang L."/>
            <person name="Liao Z."/>
            <person name="Chang Y."/>
            <person name="Mo W."/>
            <person name="Hu G."/>
            <person name="Li W."/>
            <person name="Zhao G."/>
            <person name="Zhu H."/>
            <person name="Hu X."/>
            <person name="Ji K."/>
            <person name="Xiang X."/>
            <person name="Song Q."/>
            <person name="Yuan D."/>
            <person name="Jin S."/>
            <person name="Zhang L."/>
        </authorList>
    </citation>
    <scope>NUCLEOTIDE SEQUENCE [LARGE SCALE GENOMIC DNA]</scope>
    <source>
        <strain evidence="1">SQ_2022a</strain>
    </source>
</reference>
<evidence type="ECO:0000313" key="2">
    <source>
        <dbReference type="Proteomes" id="UP001060215"/>
    </source>
</evidence>